<dbReference type="PANTHER" id="PTHR10730">
    <property type="entry name" value="PROCOLLAGEN-LYSINE,2-OXOGLUTARATE 5-DIOXYGENASE/GLYCOSYLTRANSFERASE 25 FAMILY MEMBER"/>
    <property type="match status" value="1"/>
</dbReference>
<dbReference type="GO" id="GO:0050211">
    <property type="term" value="F:procollagen galactosyltransferase activity"/>
    <property type="evidence" value="ECO:0007669"/>
    <property type="project" value="TreeGrafter"/>
</dbReference>
<evidence type="ECO:0000259" key="4">
    <source>
        <dbReference type="Pfam" id="PF01755"/>
    </source>
</evidence>
<dbReference type="AlphaFoldDB" id="A0A183W0G7"/>
<dbReference type="Gene3D" id="3.90.550.10">
    <property type="entry name" value="Spore Coat Polysaccharide Biosynthesis Protein SpsA, Chain A"/>
    <property type="match status" value="1"/>
</dbReference>
<accession>A0A183W0G7</accession>
<feature type="domain" description="Glycosyl transferase family 25" evidence="4">
    <location>
        <begin position="486"/>
        <end position="667"/>
    </location>
</feature>
<proteinExistence type="inferred from homology"/>
<dbReference type="Pfam" id="PF01755">
    <property type="entry name" value="Glyco_transf_25"/>
    <property type="match status" value="1"/>
</dbReference>
<dbReference type="CDD" id="cd06532">
    <property type="entry name" value="Glyco_transf_25"/>
    <property type="match status" value="1"/>
</dbReference>
<evidence type="ECO:0000256" key="3">
    <source>
        <dbReference type="ARBA" id="ARBA00022679"/>
    </source>
</evidence>
<reference evidence="5" key="1">
    <citation type="submission" date="2022-06" db="EMBL/GenBank/DDBJ databases">
        <authorList>
            <person name="Berger JAMES D."/>
            <person name="Berger JAMES D."/>
        </authorList>
    </citation>
    <scope>NUCLEOTIDE SEQUENCE [LARGE SCALE GENOMIC DNA]</scope>
</reference>
<evidence type="ECO:0000256" key="1">
    <source>
        <dbReference type="ARBA" id="ARBA00006721"/>
    </source>
</evidence>
<keyword evidence="2" id="KW-0328">Glycosyltransferase</keyword>
<evidence type="ECO:0000313" key="6">
    <source>
        <dbReference type="WBParaSite" id="TREG1_24680.1"/>
    </source>
</evidence>
<reference evidence="6" key="2">
    <citation type="submission" date="2023-11" db="UniProtKB">
        <authorList>
            <consortium name="WormBaseParasite"/>
        </authorList>
    </citation>
    <scope>IDENTIFICATION</scope>
</reference>
<name>A0A183W0G7_TRIRE</name>
<dbReference type="WBParaSite" id="TREG1_24680.1">
    <property type="protein sequence ID" value="TREG1_24680.1"/>
    <property type="gene ID" value="TREG1_24680"/>
</dbReference>
<dbReference type="InterPro" id="IPR050757">
    <property type="entry name" value="Collagen_mod_GT25"/>
</dbReference>
<dbReference type="OrthoDB" id="47375at2759"/>
<organism evidence="5 6">
    <name type="scientific">Trichobilharzia regenti</name>
    <name type="common">Nasal bird schistosome</name>
    <dbReference type="NCBI Taxonomy" id="157069"/>
    <lineage>
        <taxon>Eukaryota</taxon>
        <taxon>Metazoa</taxon>
        <taxon>Spiralia</taxon>
        <taxon>Lophotrochozoa</taxon>
        <taxon>Platyhelminthes</taxon>
        <taxon>Trematoda</taxon>
        <taxon>Digenea</taxon>
        <taxon>Strigeidida</taxon>
        <taxon>Schistosomatoidea</taxon>
        <taxon>Schistosomatidae</taxon>
        <taxon>Trichobilharzia</taxon>
    </lineage>
</organism>
<dbReference type="InterPro" id="IPR002654">
    <property type="entry name" value="Glyco_trans_25"/>
</dbReference>
<dbReference type="SUPFAM" id="SSF53448">
    <property type="entry name" value="Nucleotide-diphospho-sugar transferases"/>
    <property type="match status" value="1"/>
</dbReference>
<keyword evidence="5" id="KW-1185">Reference proteome</keyword>
<evidence type="ECO:0000313" key="5">
    <source>
        <dbReference type="Proteomes" id="UP000050795"/>
    </source>
</evidence>
<keyword evidence="3" id="KW-0808">Transferase</keyword>
<sequence length="724" mass="84173">MGKKNNRSKGEKLNFHKTQVKGKLVKTNTSKASLQNSNYKAVQKLPQQTKSKFSGEFYFTRKILRIMDWKFLVSCSLVLCLYLCTVLTKSTILSSDDQASHDVNTLSKKLSDSPIEISTVDSEENDQISNSHLNAESEDNKEEGETSSLLNSNLLMPTLCIGVLVRNKAHTLPYFLNGIESQQYPSKRITLIFYVDNTIDSSDAILNEWIQCNKHKYHNIILEVEEHNVSRSTDEEISKLWTENHYQHIIKLRQKLLNKARDMWADFYLSIDADVILMNPATIEHLISVMLKPLNDVSQSDINSRSNEEIIILAPLLNCTSSEHYSNFWGAMSEEGYYLRSDHYFDLQKRRIQGVYPVAMVHSMFLVNLKFQKSELIGYDPPPTNYTGPIDDIIIFSRSVQRAEIDFYLDNTQFYGYIPSPVDEQDLNIYSEDLSNAWLLREQDLFVHLRLQAIIDEENKQKVSPSNCLLDIANNQLPKLSKLGFDEIYFINLLRRTDRRLKMEYMFDQLGMSVKRYEAVDGKNLSLEKLDELHIKQLPGYTDPYHKRSLKYGEIGCFLSHYNIWNEMVSRGYQRVLILEDDLRFIPAFINNLNKVVREADENVPGWDLLYIGRKRMSKKEKRVQNTTSLVHPDYTYWTLGYILNINGAQKLLNQNPLQKMVAVDEYLPIMFDRHPRKDWLTQFEPRDILAISAEPLLVEPQRYTGEKYYISDTEDSEVVQTVI</sequence>
<dbReference type="PANTHER" id="PTHR10730:SF53">
    <property type="entry name" value="GLYCOSYLTRANSFERASE 25 FAMILY MEMBER"/>
    <property type="match status" value="1"/>
</dbReference>
<protein>
    <submittedName>
        <fullName evidence="6">Glycosyltransferase family 64 protein</fullName>
    </submittedName>
</protein>
<dbReference type="Proteomes" id="UP000050795">
    <property type="component" value="Unassembled WGS sequence"/>
</dbReference>
<evidence type="ECO:0000256" key="2">
    <source>
        <dbReference type="ARBA" id="ARBA00022676"/>
    </source>
</evidence>
<dbReference type="InterPro" id="IPR029044">
    <property type="entry name" value="Nucleotide-diphossugar_trans"/>
</dbReference>
<comment type="similarity">
    <text evidence="1">Belongs to the glycosyltransferase 25 family.</text>
</comment>